<dbReference type="HOGENOM" id="CLU_107696_0_0_1"/>
<evidence type="ECO:0000313" key="2">
    <source>
        <dbReference type="EMBL" id="ELR09277.1"/>
    </source>
</evidence>
<gene>
    <name evidence="2" type="ORF">GMDG_03847</name>
</gene>
<feature type="compositionally biased region" description="Polar residues" evidence="1">
    <location>
        <begin position="49"/>
        <end position="61"/>
    </location>
</feature>
<keyword evidence="3" id="KW-1185">Reference proteome</keyword>
<proteinExistence type="predicted"/>
<evidence type="ECO:0000256" key="1">
    <source>
        <dbReference type="SAM" id="MobiDB-lite"/>
    </source>
</evidence>
<dbReference type="VEuPathDB" id="FungiDB:GMDG_03847"/>
<feature type="region of interest" description="Disordered" evidence="1">
    <location>
        <begin position="49"/>
        <end position="75"/>
    </location>
</feature>
<feature type="non-terminal residue" evidence="2">
    <location>
        <position position="175"/>
    </location>
</feature>
<dbReference type="OrthoDB" id="3442232at2759"/>
<evidence type="ECO:0000313" key="3">
    <source>
        <dbReference type="Proteomes" id="UP000011064"/>
    </source>
</evidence>
<feature type="region of interest" description="Disordered" evidence="1">
    <location>
        <begin position="1"/>
        <end position="30"/>
    </location>
</feature>
<accession>L8G860</accession>
<protein>
    <submittedName>
        <fullName evidence="2">Uncharacterized protein</fullName>
    </submittedName>
</protein>
<feature type="compositionally biased region" description="Polar residues" evidence="1">
    <location>
        <begin position="14"/>
        <end position="26"/>
    </location>
</feature>
<dbReference type="EMBL" id="GL573233">
    <property type="protein sequence ID" value="ELR09277.1"/>
    <property type="molecule type" value="Genomic_DNA"/>
</dbReference>
<sequence length="175" mass="20101">MASHTKPIEFRAYQPQTLLPSHQQRSVFEDDDLGCPPLPVQPTVEAQFNTERPRGSQVSSRQRIESCDPQGSQAKMTPLTKDEVLVLFRLCNQNTEAFRPGKKTAFWSYIQADFERETGKDHKSLYRVVQREIDKRRKYLDGLGTGQTDSESELTVQTDNWIGVVTKEKQIETQQ</sequence>
<dbReference type="AlphaFoldDB" id="L8G860"/>
<organism evidence="2 3">
    <name type="scientific">Pseudogymnoascus destructans (strain ATCC MYA-4855 / 20631-21)</name>
    <name type="common">Bat white-nose syndrome fungus</name>
    <name type="synonym">Geomyces destructans</name>
    <dbReference type="NCBI Taxonomy" id="658429"/>
    <lineage>
        <taxon>Eukaryota</taxon>
        <taxon>Fungi</taxon>
        <taxon>Dikarya</taxon>
        <taxon>Ascomycota</taxon>
        <taxon>Pezizomycotina</taxon>
        <taxon>Leotiomycetes</taxon>
        <taxon>Thelebolales</taxon>
        <taxon>Thelebolaceae</taxon>
        <taxon>Pseudogymnoascus</taxon>
    </lineage>
</organism>
<name>L8G860_PSED2</name>
<reference evidence="3" key="1">
    <citation type="submission" date="2010-09" db="EMBL/GenBank/DDBJ databases">
        <title>The genome sequence of Geomyces destructans 20631-21.</title>
        <authorList>
            <consortium name="The Broad Institute Genome Sequencing Platform"/>
            <person name="Cuomo C.A."/>
            <person name="Blehert D.S."/>
            <person name="Lorch J.M."/>
            <person name="Young S.K."/>
            <person name="Zeng Q."/>
            <person name="Gargeya S."/>
            <person name="Fitzgerald M."/>
            <person name="Haas B."/>
            <person name="Abouelleil A."/>
            <person name="Alvarado L."/>
            <person name="Arachchi H.M."/>
            <person name="Berlin A."/>
            <person name="Brown A."/>
            <person name="Chapman S.B."/>
            <person name="Chen Z."/>
            <person name="Dunbar C."/>
            <person name="Freedman E."/>
            <person name="Gearin G."/>
            <person name="Gellesch M."/>
            <person name="Goldberg J."/>
            <person name="Griggs A."/>
            <person name="Gujja S."/>
            <person name="Heiman D."/>
            <person name="Howarth C."/>
            <person name="Larson L."/>
            <person name="Lui A."/>
            <person name="MacDonald P.J.P."/>
            <person name="Montmayeur A."/>
            <person name="Murphy C."/>
            <person name="Neiman D."/>
            <person name="Pearson M."/>
            <person name="Priest M."/>
            <person name="Roberts A."/>
            <person name="Saif S."/>
            <person name="Shea T."/>
            <person name="Shenoy N."/>
            <person name="Sisk P."/>
            <person name="Stolte C."/>
            <person name="Sykes S."/>
            <person name="Wortman J."/>
            <person name="Nusbaum C."/>
            <person name="Birren B."/>
        </authorList>
    </citation>
    <scope>NUCLEOTIDE SEQUENCE [LARGE SCALE GENOMIC DNA]</scope>
    <source>
        <strain evidence="3">ATCC MYA-4855 / 20631-21</strain>
    </source>
</reference>
<dbReference type="Proteomes" id="UP000011064">
    <property type="component" value="Unassembled WGS sequence"/>
</dbReference>
<dbReference type="InParanoid" id="L8G860"/>